<dbReference type="Gene3D" id="3.40.50.300">
    <property type="entry name" value="P-loop containing nucleotide triphosphate hydrolases"/>
    <property type="match status" value="2"/>
</dbReference>
<feature type="domain" description="Helicase ATP-binding" evidence="13">
    <location>
        <begin position="446"/>
        <end position="625"/>
    </location>
</feature>
<dbReference type="AlphaFoldDB" id="A0A7S4WF20"/>
<protein>
    <recommendedName>
        <fullName evidence="3">RNA helicase</fullName>
        <ecNumber evidence="3">3.6.4.13</ecNumber>
    </recommendedName>
</protein>
<evidence type="ECO:0000256" key="4">
    <source>
        <dbReference type="ARBA" id="ARBA00022517"/>
    </source>
</evidence>
<dbReference type="PROSITE" id="PS00039">
    <property type="entry name" value="DEAD_ATP_HELICASE"/>
    <property type="match status" value="1"/>
</dbReference>
<dbReference type="CDD" id="cd00268">
    <property type="entry name" value="DEADc"/>
    <property type="match status" value="1"/>
</dbReference>
<evidence type="ECO:0000256" key="3">
    <source>
        <dbReference type="ARBA" id="ARBA00012552"/>
    </source>
</evidence>
<keyword evidence="9" id="KW-0067">ATP-binding</keyword>
<reference evidence="15" key="1">
    <citation type="submission" date="2021-01" db="EMBL/GenBank/DDBJ databases">
        <authorList>
            <person name="Corre E."/>
            <person name="Pelletier E."/>
            <person name="Niang G."/>
            <person name="Scheremetjew M."/>
            <person name="Finn R."/>
            <person name="Kale V."/>
            <person name="Holt S."/>
            <person name="Cochrane G."/>
            <person name="Meng A."/>
            <person name="Brown T."/>
            <person name="Cohen L."/>
        </authorList>
    </citation>
    <scope>NUCLEOTIDE SEQUENCE</scope>
    <source>
        <strain evidence="15">CCMP3105</strain>
    </source>
</reference>
<dbReference type="GO" id="GO:0016787">
    <property type="term" value="F:hydrolase activity"/>
    <property type="evidence" value="ECO:0007669"/>
    <property type="project" value="UniProtKB-KW"/>
</dbReference>
<dbReference type="InterPro" id="IPR044742">
    <property type="entry name" value="DEAD/DEAH_RhlB"/>
</dbReference>
<keyword evidence="4" id="KW-0690">Ribosome biogenesis</keyword>
<dbReference type="Pfam" id="PF00270">
    <property type="entry name" value="DEAD"/>
    <property type="match status" value="1"/>
</dbReference>
<evidence type="ECO:0000313" key="15">
    <source>
        <dbReference type="EMBL" id="CAE4650096.1"/>
    </source>
</evidence>
<dbReference type="InterPro" id="IPR014001">
    <property type="entry name" value="Helicase_ATP-bd"/>
</dbReference>
<evidence type="ECO:0000256" key="7">
    <source>
        <dbReference type="ARBA" id="ARBA00022801"/>
    </source>
</evidence>
<dbReference type="InterPro" id="IPR000629">
    <property type="entry name" value="RNA-helicase_DEAD-box_CS"/>
</dbReference>
<comment type="function">
    <text evidence="11">ATP-dependent RNA helicase required for 60S ribosomal subunit synthesis. Involved in efficient pre-rRNA processing, predominantly at site A3, which is necessary for the normal formation of 25S and 5.8S rRNAs.</text>
</comment>
<evidence type="ECO:0000256" key="12">
    <source>
        <dbReference type="SAM" id="MobiDB-lite"/>
    </source>
</evidence>
<dbReference type="InterPro" id="IPR027417">
    <property type="entry name" value="P-loop_NTPase"/>
</dbReference>
<feature type="region of interest" description="Disordered" evidence="12">
    <location>
        <begin position="796"/>
        <end position="822"/>
    </location>
</feature>
<comment type="similarity">
    <text evidence="2">Belongs to the DEAD box helicase family. DDX5/DBP2 subfamily.</text>
</comment>
<dbReference type="Pfam" id="PF00271">
    <property type="entry name" value="Helicase_C"/>
    <property type="match status" value="1"/>
</dbReference>
<feature type="region of interest" description="Disordered" evidence="12">
    <location>
        <begin position="26"/>
        <end position="45"/>
    </location>
</feature>
<evidence type="ECO:0000256" key="2">
    <source>
        <dbReference type="ARBA" id="ARBA00009334"/>
    </source>
</evidence>
<evidence type="ECO:0000259" key="14">
    <source>
        <dbReference type="PROSITE" id="PS51194"/>
    </source>
</evidence>
<sequence length="864" mass="89053">MRVPEDWDRPCGRGSYYPPLRCADLLEKPGQESPRPSGGGCVAARPVAPAPGADGCCGPARGPGAGPGSGDAGPRAPGSCSAALGGGAFGAGAFGGGAFGSSTSGGGAFGGGALGGSAFSSAAGHASRATPTSGGRVGDGGLGHAAVGTLHDRPGAGGDYTGVRVSPGNLCGNDGGVAVPGTYAVLRRDTSTSSISGGIQGGLNFSFGGASASTKVGEQHERAATSSYAAGALHGGRALGPGDGSCQSTGSGTSGVRDTSQTSSFFSSGGRESRQGTPLRSRLPFENGSGEFSAREPAGTFRSAPTASPLGASGSTASAFACRGGPDDARERPSAPSAGRAGLTGCDFGGEPSSWPGGGALGGAAGGCCASSGWRSAPTPAPEPGPELQQPPAPGAPAEQGVEVRGSGEVPGCWRSWEDVAFPQRVRAPLISAGFPAPTLIQQYAWPICMHGRDLIGIAKTGSGKTLSFLLPAFARLFRSHADPRGPPAILVLAPTRELACQIEAEAKRFGEAAGMRAACLYGGAPKGPQLAELRQRPQVLVATPGRLNDLLEPAAGLSVAVDVKGIQYLVLDEADRMLDMGFEPQIRKIIRGLPQDRQTLMFTATWPAAVRRLAMEFMRDPVEVRAGEADELRVNPDVEQRVILCADSRDKEDRLEGILREAGEDQAVIFVNTKRMCELVAMRVDNSVVIHGDKDQRERDQALGLFKSGSRRVLVATDVAARGLDIKSIRLVVNFDPPNREEDYVHRVGRTGRAGKKGRAVTLLTNDDGTAARSIMDIFRRMELPVPEELERRLASGEMRQGGGRGGGRDGPRRLGVGRRGGDMGFGDDFDFDNMAGGRFSSGFGARRRDDDFPGTCFNDCPT</sequence>
<dbReference type="GO" id="GO:0005524">
    <property type="term" value="F:ATP binding"/>
    <property type="evidence" value="ECO:0007669"/>
    <property type="project" value="UniProtKB-KW"/>
</dbReference>
<dbReference type="PROSITE" id="PS51192">
    <property type="entry name" value="HELICASE_ATP_BIND_1"/>
    <property type="match status" value="1"/>
</dbReference>
<evidence type="ECO:0000259" key="13">
    <source>
        <dbReference type="PROSITE" id="PS51192"/>
    </source>
</evidence>
<dbReference type="PANTHER" id="PTHR47958">
    <property type="entry name" value="ATP-DEPENDENT RNA HELICASE DBP3"/>
    <property type="match status" value="1"/>
</dbReference>
<accession>A0A7S4WF20</accession>
<dbReference type="SMART" id="SM00487">
    <property type="entry name" value="DEXDc"/>
    <property type="match status" value="1"/>
</dbReference>
<dbReference type="GO" id="GO:0003676">
    <property type="term" value="F:nucleic acid binding"/>
    <property type="evidence" value="ECO:0007669"/>
    <property type="project" value="InterPro"/>
</dbReference>
<dbReference type="SUPFAM" id="SSF52540">
    <property type="entry name" value="P-loop containing nucleoside triphosphate hydrolases"/>
    <property type="match status" value="1"/>
</dbReference>
<evidence type="ECO:0000256" key="8">
    <source>
        <dbReference type="ARBA" id="ARBA00022806"/>
    </source>
</evidence>
<evidence type="ECO:0000256" key="11">
    <source>
        <dbReference type="ARBA" id="ARBA00037449"/>
    </source>
</evidence>
<dbReference type="EC" id="3.6.4.13" evidence="3"/>
<organism evidence="15">
    <name type="scientific">Alexandrium monilatum</name>
    <dbReference type="NCBI Taxonomy" id="311494"/>
    <lineage>
        <taxon>Eukaryota</taxon>
        <taxon>Sar</taxon>
        <taxon>Alveolata</taxon>
        <taxon>Dinophyceae</taxon>
        <taxon>Gonyaulacales</taxon>
        <taxon>Pyrocystaceae</taxon>
        <taxon>Alexandrium</taxon>
    </lineage>
</organism>
<name>A0A7S4WF20_9DINO</name>
<dbReference type="InterPro" id="IPR001650">
    <property type="entry name" value="Helicase_C-like"/>
</dbReference>
<evidence type="ECO:0000256" key="5">
    <source>
        <dbReference type="ARBA" id="ARBA00022552"/>
    </source>
</evidence>
<feature type="compositionally biased region" description="Pro residues" evidence="12">
    <location>
        <begin position="379"/>
        <end position="395"/>
    </location>
</feature>
<dbReference type="PROSITE" id="PS51194">
    <property type="entry name" value="HELICASE_CTER"/>
    <property type="match status" value="1"/>
</dbReference>
<keyword evidence="10" id="KW-0539">Nucleus</keyword>
<keyword evidence="6" id="KW-0547">Nucleotide-binding</keyword>
<keyword evidence="5" id="KW-0698">rRNA processing</keyword>
<dbReference type="InterPro" id="IPR011545">
    <property type="entry name" value="DEAD/DEAH_box_helicase_dom"/>
</dbReference>
<keyword evidence="7" id="KW-0378">Hydrolase</keyword>
<gene>
    <name evidence="15" type="ORF">AMON00008_LOCUS52429</name>
</gene>
<dbReference type="CDD" id="cd18787">
    <property type="entry name" value="SF2_C_DEAD"/>
    <property type="match status" value="1"/>
</dbReference>
<evidence type="ECO:0000256" key="1">
    <source>
        <dbReference type="ARBA" id="ARBA00004604"/>
    </source>
</evidence>
<dbReference type="EMBL" id="HBNR01073875">
    <property type="protein sequence ID" value="CAE4650096.1"/>
    <property type="molecule type" value="Transcribed_RNA"/>
</dbReference>
<dbReference type="GO" id="GO:0003724">
    <property type="term" value="F:RNA helicase activity"/>
    <property type="evidence" value="ECO:0007669"/>
    <property type="project" value="UniProtKB-EC"/>
</dbReference>
<proteinExistence type="inferred from homology"/>
<evidence type="ECO:0000256" key="9">
    <source>
        <dbReference type="ARBA" id="ARBA00022840"/>
    </source>
</evidence>
<evidence type="ECO:0000256" key="6">
    <source>
        <dbReference type="ARBA" id="ARBA00022741"/>
    </source>
</evidence>
<feature type="domain" description="Helicase C-terminal" evidence="14">
    <location>
        <begin position="638"/>
        <end position="795"/>
    </location>
</feature>
<evidence type="ECO:0000256" key="10">
    <source>
        <dbReference type="ARBA" id="ARBA00023242"/>
    </source>
</evidence>
<feature type="compositionally biased region" description="Low complexity" evidence="12">
    <location>
        <begin position="244"/>
        <end position="270"/>
    </location>
</feature>
<keyword evidence="8" id="KW-0347">Helicase</keyword>
<feature type="region of interest" description="Disordered" evidence="12">
    <location>
        <begin position="374"/>
        <end position="407"/>
    </location>
</feature>
<comment type="subcellular location">
    <subcellularLocation>
        <location evidence="1">Nucleus</location>
        <location evidence="1">Nucleolus</location>
    </subcellularLocation>
</comment>
<dbReference type="SMART" id="SM00490">
    <property type="entry name" value="HELICc"/>
    <property type="match status" value="1"/>
</dbReference>
<feature type="region of interest" description="Disordered" evidence="12">
    <location>
        <begin position="235"/>
        <end position="339"/>
    </location>
</feature>